<reference evidence="4 5" key="1">
    <citation type="submission" date="2014-03" db="EMBL/GenBank/DDBJ databases">
        <title>The genome of Kluyveromyces dobzhanskii.</title>
        <authorList>
            <person name="Nystedt B."/>
            <person name="Astrom S."/>
        </authorList>
    </citation>
    <scope>NUCLEOTIDE SEQUENCE [LARGE SCALE GENOMIC DNA]</scope>
    <source>
        <strain evidence="4 5">CBS 2104</strain>
    </source>
</reference>
<sequence>MSNDDGSALENRKRKWKQNVPSVNNVSSSLFDDLQILINGIDLLNVGVSNNYRPVAEFFQKGLAVQCTQGWSYYAQVNEHAKFAETTVKLRKLIAVLNSDASVVQYGIVIIRDILNNYCKVLYRGINNLRPSITNSVFSLMTEIVQFNNGQFVDEFMSYFDLTLTGLLKVLNPRKLDNVDVETTKKSTHVSMRASFIKFWIALIRSAPALLRKDILTDNQKIITAWIKNIAKMDSAETVEESLRLFNECILKEPSFKKMTKCKILNEFVVSRLHEFYYSPNKAIVSLVDEFFQIYGGDTELGIVFPERASWFEDSLDTKPGVSVFINQKEFKLHNKLLYTTLTFFKPWEDDTQCNTVMKILENVPELVAPYSTYISSMGSHDPKMTGYWFGMTLFLGRLINLPIPEYLHTVETDSLPSTAIVMESIIPCSLTKTALTKCFQNNVNLIRQMGSQLLVFSLRKLDKVLDLYNEKGWDTSKSMLLNAYFLCLPDLPTFTATLNTLYTDCPSNKILPLSLTVILNYYSKIFPNFFNVNLPASNIYVDIMKSEQYSGIDLVMLDNFMKFQELNNSQIKWWNASNNENSLFTSLLRLASSKNSSSIVISRISNLLHSLLQFTNIFKMEELTSSPLSALINSLSVLTNADAPVLTTEGVKIWKLFDEVISRCYKTPYKYVDLARQYENHSPFLMALIEQWKFVEIGNPKESVIVKWLLVFFRNMLVLGESENGIRSLLSSFENIPKDLVDFYLSFDDDSIKNLSKPELLLVQNDSTSTYDHILLKTTAKLNNVNRFPVNSFDVAAIVFRLKKIITAGFFSPQIREIVDNLLSRVGNYALGDLTFKKHLVSKSYFSHLFDTDLPTLGSESFDLLFYVVNGIQQIYGQLDIKYDEFRDYAFGKFISLSVLENSQQRTTALSILSQIVSDKNIISCLESLDNYSDIVSYQLLQRCLVDEIRIDFDLFLKVVENADTEVQKLLEQILNAKLVNNIDASKLALAIIGKEPFFIEACMQIKTLADRLAKLYSKIGDSTTKIVIATHLNRESNEDLIITALNTSMKSLNTASRYELSAILSLFSAHHTLLDNEKTEFAVKFITERSDIKYTSEGASFIMAVNQYDNLSVKTWLNKLFLYITKNLAEKAILSDGLQKLLETIKTSMIKSSTNLSEVVKPSILNAQLEVISSSDWVQDKVLLEHYNLLLLEADQSSIQSNQMLQLLLSNEALVYSNGKGSNYNHFLTISILHQLFFMDVNANATVVLQNKLLEFYNGSVSISDSLLLSMLEKIESILGQSWTNEVISWEFVDALQETELDLIGPIKLIAKEKEGFVVTISMGGISDTLNNFPSHRPKPDSIHLGTTETKWKNLQRLYKSDDSSSDKNCPVVYDPIFVMLSVLNSEEFVRKSLADDSSKFLYNVKKFVDYRILQIAVASLSLDADTVFIAKSVLEGLLYSIQESTQFKDRRIYEVLITKILYTLRKVSLESEDKHFDSIPPIVWIGVSRICDILNQPSFELYEKSYRWVLSSPFIKNNELPLLQSVFFNDNDSFNDSENFYKYLSWILLVINVGLKVPADVSLLRKNNCFEWLMNLQNSPYLHIRLKTLLQEIMYRIQSIEGGESLLISGYASVAFSDCERNNLSKNLTASEQIWLKNKKNTKSFRNMLLNKQQLMNNLELSTRRTIIANADERIAEWMDHDELNYAKRICK</sequence>
<evidence type="ECO:0000313" key="5">
    <source>
        <dbReference type="Proteomes" id="UP000031516"/>
    </source>
</evidence>
<dbReference type="PANTHER" id="PTHR13500:SF0">
    <property type="entry name" value="NUCLEOLAR PRE-RIBOSOMAL-ASSOCIATED PROTEIN 1"/>
    <property type="match status" value="1"/>
</dbReference>
<dbReference type="EMBL" id="CCBQ010000041">
    <property type="protein sequence ID" value="CDO94888.1"/>
    <property type="molecule type" value="Genomic_DNA"/>
</dbReference>
<comment type="caution">
    <text evidence="4">The sequence shown here is derived from an EMBL/GenBank/DDBJ whole genome shotgun (WGS) entry which is preliminary data.</text>
</comment>
<organism evidence="4 5">
    <name type="scientific">Kluyveromyces dobzhanskii CBS 2104</name>
    <dbReference type="NCBI Taxonomy" id="1427455"/>
    <lineage>
        <taxon>Eukaryota</taxon>
        <taxon>Fungi</taxon>
        <taxon>Dikarya</taxon>
        <taxon>Ascomycota</taxon>
        <taxon>Saccharomycotina</taxon>
        <taxon>Saccharomycetes</taxon>
        <taxon>Saccharomycetales</taxon>
        <taxon>Saccharomycetaceae</taxon>
        <taxon>Kluyveromyces</taxon>
    </lineage>
</organism>
<dbReference type="GO" id="GO:0000466">
    <property type="term" value="P:maturation of 5.8S rRNA from tricistronic rRNA transcript (SSU-rRNA, 5.8S rRNA, LSU-rRNA)"/>
    <property type="evidence" value="ECO:0007669"/>
    <property type="project" value="TreeGrafter"/>
</dbReference>
<dbReference type="InterPro" id="IPR032436">
    <property type="entry name" value="URB1_C"/>
</dbReference>
<dbReference type="InterPro" id="IPR039844">
    <property type="entry name" value="URB1"/>
</dbReference>
<dbReference type="Pfam" id="PF11707">
    <property type="entry name" value="Npa1"/>
    <property type="match status" value="1"/>
</dbReference>
<dbReference type="GO" id="GO:0005730">
    <property type="term" value="C:nucleolus"/>
    <property type="evidence" value="ECO:0007669"/>
    <property type="project" value="TreeGrafter"/>
</dbReference>
<accession>A0A0A8L9U9</accession>
<dbReference type="InterPro" id="IPR059018">
    <property type="entry name" value="HEAT_URB1"/>
</dbReference>
<evidence type="ECO:0000259" key="3">
    <source>
        <dbReference type="Pfam" id="PF26140"/>
    </source>
</evidence>
<gene>
    <name evidence="4" type="ORF">KLDO_g3142</name>
</gene>
<dbReference type="Proteomes" id="UP000031516">
    <property type="component" value="Unassembled WGS sequence"/>
</dbReference>
<dbReference type="GO" id="GO:0000463">
    <property type="term" value="P:maturation of LSU-rRNA from tricistronic rRNA transcript (SSU-rRNA, 5.8S rRNA, LSU-rRNA)"/>
    <property type="evidence" value="ECO:0007669"/>
    <property type="project" value="TreeGrafter"/>
</dbReference>
<feature type="domain" description="URB1 central HEAT repeat" evidence="3">
    <location>
        <begin position="570"/>
        <end position="736"/>
    </location>
</feature>
<evidence type="ECO:0000259" key="1">
    <source>
        <dbReference type="Pfam" id="PF11707"/>
    </source>
</evidence>
<keyword evidence="5" id="KW-1185">Reference proteome</keyword>
<dbReference type="InterPro" id="IPR016024">
    <property type="entry name" value="ARM-type_fold"/>
</dbReference>
<proteinExistence type="predicted"/>
<name>A0A0A8L9U9_9SACH</name>
<evidence type="ECO:0000259" key="2">
    <source>
        <dbReference type="Pfam" id="PF16201"/>
    </source>
</evidence>
<dbReference type="Pfam" id="PF16201">
    <property type="entry name" value="NopRA1"/>
    <property type="match status" value="1"/>
</dbReference>
<dbReference type="PANTHER" id="PTHR13500">
    <property type="entry name" value="NUCLEOLAR PRERIBOSOMAL-ASSOCIATED PROTEIN 1"/>
    <property type="match status" value="1"/>
</dbReference>
<dbReference type="InterPro" id="IPR021714">
    <property type="entry name" value="URB1_N"/>
</dbReference>
<evidence type="ECO:0000313" key="4">
    <source>
        <dbReference type="EMBL" id="CDO94888.1"/>
    </source>
</evidence>
<dbReference type="OrthoDB" id="72892at2759"/>
<feature type="domain" description="URB1 C-terminal" evidence="2">
    <location>
        <begin position="1416"/>
        <end position="1617"/>
    </location>
</feature>
<dbReference type="SUPFAM" id="SSF48371">
    <property type="entry name" value="ARM repeat"/>
    <property type="match status" value="1"/>
</dbReference>
<protein>
    <submittedName>
        <fullName evidence="4">WGS project CCBQ000000000 data, contig 00008</fullName>
    </submittedName>
</protein>
<feature type="domain" description="URB1 N-terminal" evidence="1">
    <location>
        <begin position="66"/>
        <end position="391"/>
    </location>
</feature>
<dbReference type="Pfam" id="PF26140">
    <property type="entry name" value="HEAT_URB1"/>
    <property type="match status" value="1"/>
</dbReference>